<keyword evidence="3 5" id="KW-0479">Metal-binding</keyword>
<dbReference type="NCBIfam" id="TIGR00100">
    <property type="entry name" value="hypA"/>
    <property type="match status" value="1"/>
</dbReference>
<sequence length="113" mass="12261">MHEMSLAEGVLQIVEEAAREQGFARVRAVRLEIGQLSSVEVEALRFCFDAVTRATLAEGARLEIDTVPGAGWCMMCSASVPLPALYEACPRCGGYQVQPTAGTEMRVKDLEVD</sequence>
<comment type="similarity">
    <text evidence="1 5">Belongs to the HypA/HybF family.</text>
</comment>
<evidence type="ECO:0000256" key="4">
    <source>
        <dbReference type="ARBA" id="ARBA00022833"/>
    </source>
</evidence>
<feature type="binding site" evidence="5">
    <location>
        <position position="2"/>
    </location>
    <ligand>
        <name>Ni(2+)</name>
        <dbReference type="ChEBI" id="CHEBI:49786"/>
    </ligand>
</feature>
<gene>
    <name evidence="5 6" type="primary">hypA</name>
    <name evidence="6" type="ORF">IPH26_02725</name>
</gene>
<dbReference type="InterPro" id="IPR020538">
    <property type="entry name" value="Hydgase_Ni_incorp_HypA/HybF_CS"/>
</dbReference>
<dbReference type="GO" id="GO:0016151">
    <property type="term" value="F:nickel cation binding"/>
    <property type="evidence" value="ECO:0007669"/>
    <property type="project" value="UniProtKB-UniRule"/>
</dbReference>
<feature type="binding site" evidence="5">
    <location>
        <position position="92"/>
    </location>
    <ligand>
        <name>Zn(2+)</name>
        <dbReference type="ChEBI" id="CHEBI:29105"/>
    </ligand>
</feature>
<comment type="caution">
    <text evidence="6">The sequence shown here is derived from an EMBL/GenBank/DDBJ whole genome shotgun (WGS) entry which is preliminary data.</text>
</comment>
<evidence type="ECO:0000313" key="6">
    <source>
        <dbReference type="EMBL" id="MBK6971914.1"/>
    </source>
</evidence>
<proteinExistence type="inferred from homology"/>
<protein>
    <recommendedName>
        <fullName evidence="5">Hydrogenase maturation factor HypA</fullName>
    </recommendedName>
</protein>
<accession>A0A9D7E0H7</accession>
<dbReference type="EMBL" id="JADJEV010000001">
    <property type="protein sequence ID" value="MBK6971914.1"/>
    <property type="molecule type" value="Genomic_DNA"/>
</dbReference>
<dbReference type="FunFam" id="3.30.2320.80:FF:000001">
    <property type="entry name" value="Hydrogenase maturation factor HypA"/>
    <property type="match status" value="1"/>
</dbReference>
<evidence type="ECO:0000256" key="1">
    <source>
        <dbReference type="ARBA" id="ARBA00010748"/>
    </source>
</evidence>
<dbReference type="GO" id="GO:0008270">
    <property type="term" value="F:zinc ion binding"/>
    <property type="evidence" value="ECO:0007669"/>
    <property type="project" value="UniProtKB-UniRule"/>
</dbReference>
<dbReference type="GO" id="GO:0051604">
    <property type="term" value="P:protein maturation"/>
    <property type="evidence" value="ECO:0007669"/>
    <property type="project" value="InterPro"/>
</dbReference>
<dbReference type="Proteomes" id="UP000807785">
    <property type="component" value="Unassembled WGS sequence"/>
</dbReference>
<dbReference type="PANTHER" id="PTHR34535">
    <property type="entry name" value="HYDROGENASE MATURATION FACTOR HYPA"/>
    <property type="match status" value="1"/>
</dbReference>
<feature type="binding site" evidence="5">
    <location>
        <position position="73"/>
    </location>
    <ligand>
        <name>Zn(2+)</name>
        <dbReference type="ChEBI" id="CHEBI:29105"/>
    </ligand>
</feature>
<evidence type="ECO:0000313" key="7">
    <source>
        <dbReference type="Proteomes" id="UP000807785"/>
    </source>
</evidence>
<name>A0A9D7E0H7_9PROT</name>
<keyword evidence="4 5" id="KW-0862">Zinc</keyword>
<organism evidence="6 7">
    <name type="scientific">Candidatus Methylophosphatis roskildensis</name>
    <dbReference type="NCBI Taxonomy" id="2899263"/>
    <lineage>
        <taxon>Bacteria</taxon>
        <taxon>Pseudomonadati</taxon>
        <taxon>Pseudomonadota</taxon>
        <taxon>Betaproteobacteria</taxon>
        <taxon>Nitrosomonadales</taxon>
        <taxon>Sterolibacteriaceae</taxon>
        <taxon>Candidatus Methylophosphatis</taxon>
    </lineage>
</organism>
<feature type="binding site" evidence="5">
    <location>
        <position position="76"/>
    </location>
    <ligand>
        <name>Zn(2+)</name>
        <dbReference type="ChEBI" id="CHEBI:29105"/>
    </ligand>
</feature>
<dbReference type="PROSITE" id="PS01249">
    <property type="entry name" value="HYPA"/>
    <property type="match status" value="1"/>
</dbReference>
<dbReference type="HAMAP" id="MF_00213">
    <property type="entry name" value="HypA_HybF"/>
    <property type="match status" value="1"/>
</dbReference>
<keyword evidence="2 5" id="KW-0533">Nickel</keyword>
<dbReference type="PIRSF" id="PIRSF004761">
    <property type="entry name" value="Hydrgn_mat_HypA"/>
    <property type="match status" value="1"/>
</dbReference>
<evidence type="ECO:0000256" key="5">
    <source>
        <dbReference type="HAMAP-Rule" id="MF_00213"/>
    </source>
</evidence>
<dbReference type="InterPro" id="IPR000688">
    <property type="entry name" value="HypA/HybF"/>
</dbReference>
<dbReference type="Gene3D" id="3.30.2320.80">
    <property type="match status" value="1"/>
</dbReference>
<feature type="binding site" evidence="5">
    <location>
        <position position="89"/>
    </location>
    <ligand>
        <name>Zn(2+)</name>
        <dbReference type="ChEBI" id="CHEBI:29105"/>
    </ligand>
</feature>
<reference evidence="6" key="1">
    <citation type="submission" date="2020-10" db="EMBL/GenBank/DDBJ databases">
        <title>Connecting structure to function with the recovery of over 1000 high-quality activated sludge metagenome-assembled genomes encoding full-length rRNA genes using long-read sequencing.</title>
        <authorList>
            <person name="Singleton C.M."/>
            <person name="Petriglieri F."/>
            <person name="Kristensen J.M."/>
            <person name="Kirkegaard R.H."/>
            <person name="Michaelsen T.Y."/>
            <person name="Andersen M.H."/>
            <person name="Karst S.M."/>
            <person name="Dueholm M.S."/>
            <person name="Nielsen P.H."/>
            <person name="Albertsen M."/>
        </authorList>
    </citation>
    <scope>NUCLEOTIDE SEQUENCE</scope>
    <source>
        <strain evidence="6">Bjer_18-Q3-R1-45_BAT3C.347</strain>
    </source>
</reference>
<comment type="function">
    <text evidence="5">Involved in the maturation of [NiFe] hydrogenases. Required for nickel insertion into the metal center of the hydrogenase.</text>
</comment>
<dbReference type="Pfam" id="PF01155">
    <property type="entry name" value="HypA"/>
    <property type="match status" value="1"/>
</dbReference>
<dbReference type="GO" id="GO:0016530">
    <property type="term" value="F:metallochaperone activity"/>
    <property type="evidence" value="ECO:0007669"/>
    <property type="project" value="UniProtKB-ARBA"/>
</dbReference>
<dbReference type="AlphaFoldDB" id="A0A9D7E0H7"/>
<evidence type="ECO:0000256" key="2">
    <source>
        <dbReference type="ARBA" id="ARBA00022596"/>
    </source>
</evidence>
<dbReference type="PANTHER" id="PTHR34535:SF3">
    <property type="entry name" value="HYDROGENASE MATURATION FACTOR HYPA"/>
    <property type="match status" value="1"/>
</dbReference>
<evidence type="ECO:0000256" key="3">
    <source>
        <dbReference type="ARBA" id="ARBA00022723"/>
    </source>
</evidence>